<dbReference type="EMBL" id="JAVRBK010000009">
    <property type="protein sequence ID" value="KAK5639550.1"/>
    <property type="molecule type" value="Genomic_DNA"/>
</dbReference>
<dbReference type="AlphaFoldDB" id="A0AAN7UY77"/>
<comment type="caution">
    <text evidence="1">The sequence shown here is derived from an EMBL/GenBank/DDBJ whole genome shotgun (WGS) entry which is preliminary data.</text>
</comment>
<dbReference type="PANTHER" id="PTHR46409:SF1">
    <property type="entry name" value="HTH PSQ-TYPE DOMAIN-CONTAINING PROTEIN"/>
    <property type="match status" value="1"/>
</dbReference>
<name>A0AAN7UY77_9COLE</name>
<reference evidence="1 2" key="1">
    <citation type="journal article" date="2024" name="Insects">
        <title>An Improved Chromosome-Level Genome Assembly of the Firefly Pyrocoelia pectoralis.</title>
        <authorList>
            <person name="Fu X."/>
            <person name="Meyer-Rochow V.B."/>
            <person name="Ballantyne L."/>
            <person name="Zhu X."/>
        </authorList>
    </citation>
    <scope>NUCLEOTIDE SEQUENCE [LARGE SCALE GENOMIC DNA]</scope>
    <source>
        <strain evidence="1">XCY_ONT2</strain>
    </source>
</reference>
<organism evidence="1 2">
    <name type="scientific">Pyrocoelia pectoralis</name>
    <dbReference type="NCBI Taxonomy" id="417401"/>
    <lineage>
        <taxon>Eukaryota</taxon>
        <taxon>Metazoa</taxon>
        <taxon>Ecdysozoa</taxon>
        <taxon>Arthropoda</taxon>
        <taxon>Hexapoda</taxon>
        <taxon>Insecta</taxon>
        <taxon>Pterygota</taxon>
        <taxon>Neoptera</taxon>
        <taxon>Endopterygota</taxon>
        <taxon>Coleoptera</taxon>
        <taxon>Polyphaga</taxon>
        <taxon>Elateriformia</taxon>
        <taxon>Elateroidea</taxon>
        <taxon>Lampyridae</taxon>
        <taxon>Lampyrinae</taxon>
        <taxon>Pyrocoelia</taxon>
    </lineage>
</organism>
<accession>A0AAN7UY77</accession>
<keyword evidence="2" id="KW-1185">Reference proteome</keyword>
<sequence length="130" mass="14354">MAIGCDGTAVNTGHKNGVIVLLEKHLNRPLQRFVYLFHANELPLRHLFASIDGTTTSPNSYSGRIRKRLEKCQEQKVVAFQAINTELPALSVELLSSDQKYLYEMCSAVSQGTISSVLANKDPGKLAHSR</sequence>
<dbReference type="PANTHER" id="PTHR46409">
    <property type="entry name" value="HTH PSQ-TYPE DOMAIN-CONTAINING PROTEIN"/>
    <property type="match status" value="1"/>
</dbReference>
<evidence type="ECO:0000313" key="1">
    <source>
        <dbReference type="EMBL" id="KAK5639550.1"/>
    </source>
</evidence>
<dbReference type="Proteomes" id="UP001329430">
    <property type="component" value="Chromosome 9"/>
</dbReference>
<proteinExistence type="predicted"/>
<protein>
    <submittedName>
        <fullName evidence="1">Uncharacterized protein</fullName>
    </submittedName>
</protein>
<gene>
    <name evidence="1" type="ORF">RI129_012042</name>
</gene>
<evidence type="ECO:0000313" key="2">
    <source>
        <dbReference type="Proteomes" id="UP001329430"/>
    </source>
</evidence>